<dbReference type="GO" id="GO:0016787">
    <property type="term" value="F:hydrolase activity"/>
    <property type="evidence" value="ECO:0007669"/>
    <property type="project" value="UniProtKB-KW"/>
</dbReference>
<evidence type="ECO:0000256" key="4">
    <source>
        <dbReference type="ARBA" id="ARBA00022722"/>
    </source>
</evidence>
<dbReference type="PANTHER" id="PTHR22930:SF85">
    <property type="entry name" value="GH03217P-RELATED"/>
    <property type="match status" value="1"/>
</dbReference>
<dbReference type="GO" id="GO:0046872">
    <property type="term" value="F:metal ion binding"/>
    <property type="evidence" value="ECO:0007669"/>
    <property type="project" value="UniProtKB-KW"/>
</dbReference>
<comment type="subcellular location">
    <subcellularLocation>
        <location evidence="2">Nucleus</location>
    </subcellularLocation>
</comment>
<organism evidence="9 10">
    <name type="scientific">Riccia sorocarpa</name>
    <dbReference type="NCBI Taxonomy" id="122646"/>
    <lineage>
        <taxon>Eukaryota</taxon>
        <taxon>Viridiplantae</taxon>
        <taxon>Streptophyta</taxon>
        <taxon>Embryophyta</taxon>
        <taxon>Marchantiophyta</taxon>
        <taxon>Marchantiopsida</taxon>
        <taxon>Marchantiidae</taxon>
        <taxon>Marchantiales</taxon>
        <taxon>Ricciaceae</taxon>
        <taxon>Riccia</taxon>
    </lineage>
</organism>
<feature type="domain" description="DDE Tnp4" evidence="8">
    <location>
        <begin position="109"/>
        <end position="271"/>
    </location>
</feature>
<dbReference type="EMBL" id="JBJQOH010000008">
    <property type="protein sequence ID" value="KAL3675695.1"/>
    <property type="molecule type" value="Genomic_DNA"/>
</dbReference>
<comment type="cofactor">
    <cofactor evidence="1">
        <name>a divalent metal cation</name>
        <dbReference type="ChEBI" id="CHEBI:60240"/>
    </cofactor>
</comment>
<evidence type="ECO:0000256" key="2">
    <source>
        <dbReference type="ARBA" id="ARBA00004123"/>
    </source>
</evidence>
<keyword evidence="10" id="KW-1185">Reference proteome</keyword>
<evidence type="ECO:0000256" key="5">
    <source>
        <dbReference type="ARBA" id="ARBA00022723"/>
    </source>
</evidence>
<dbReference type="Proteomes" id="UP001633002">
    <property type="component" value="Unassembled WGS sequence"/>
</dbReference>
<dbReference type="InterPro" id="IPR045249">
    <property type="entry name" value="HARBI1-like"/>
</dbReference>
<evidence type="ECO:0000313" key="9">
    <source>
        <dbReference type="EMBL" id="KAL3675695.1"/>
    </source>
</evidence>
<comment type="similarity">
    <text evidence="3">Belongs to the HARBI1 family.</text>
</comment>
<sequence>MPKEVFMHICSELGPAVRSADTRFRKAVPVQVKIGAVLYKLVTGVNFFNSGELFGIGESSVHECMPEVISAIISILGPRHLYWPNREDMRSVSEGFRRKCGLVGCQGAIDGSHIRIRAPIGKEVAIDYYNRKGFHSILLQGICDSDSVFLDIAVGFPGSMNDKRMLRLSTFYDLVQSGRVLQEPTLRLPSGVLLKPYILGDAGYSMAQWCMVPYSLHLGSSDLDRIFTEKHIRGRLAIEQAFGMLKNRYSILQNGIRADVAFSPKIVHACLPGVSQLRPGDTGHEVRSALAEYLALAT</sequence>
<keyword evidence="4" id="KW-0540">Nuclease</keyword>
<keyword evidence="7" id="KW-0539">Nucleus</keyword>
<keyword evidence="6" id="KW-0378">Hydrolase</keyword>
<keyword evidence="5" id="KW-0479">Metal-binding</keyword>
<reference evidence="9 10" key="1">
    <citation type="submission" date="2024-09" db="EMBL/GenBank/DDBJ databases">
        <title>Chromosome-scale assembly of Riccia sorocarpa.</title>
        <authorList>
            <person name="Paukszto L."/>
        </authorList>
    </citation>
    <scope>NUCLEOTIDE SEQUENCE [LARGE SCALE GENOMIC DNA]</scope>
    <source>
        <strain evidence="9">LP-2024</strain>
        <tissue evidence="9">Aerial parts of the thallus</tissue>
    </source>
</reference>
<proteinExistence type="inferred from homology"/>
<dbReference type="AlphaFoldDB" id="A0ABD3GC90"/>
<evidence type="ECO:0000259" key="8">
    <source>
        <dbReference type="Pfam" id="PF13359"/>
    </source>
</evidence>
<evidence type="ECO:0000256" key="1">
    <source>
        <dbReference type="ARBA" id="ARBA00001968"/>
    </source>
</evidence>
<accession>A0ABD3GC90</accession>
<gene>
    <name evidence="9" type="ORF">R1sor_025643</name>
</gene>
<evidence type="ECO:0000256" key="3">
    <source>
        <dbReference type="ARBA" id="ARBA00006958"/>
    </source>
</evidence>
<dbReference type="InterPro" id="IPR027806">
    <property type="entry name" value="HARBI1_dom"/>
</dbReference>
<evidence type="ECO:0000256" key="7">
    <source>
        <dbReference type="ARBA" id="ARBA00023242"/>
    </source>
</evidence>
<protein>
    <recommendedName>
        <fullName evidence="8">DDE Tnp4 domain-containing protein</fullName>
    </recommendedName>
</protein>
<evidence type="ECO:0000313" key="10">
    <source>
        <dbReference type="Proteomes" id="UP001633002"/>
    </source>
</evidence>
<dbReference type="GO" id="GO:0004518">
    <property type="term" value="F:nuclease activity"/>
    <property type="evidence" value="ECO:0007669"/>
    <property type="project" value="UniProtKB-KW"/>
</dbReference>
<name>A0ABD3GC90_9MARC</name>
<dbReference type="PANTHER" id="PTHR22930">
    <property type="match status" value="1"/>
</dbReference>
<dbReference type="GO" id="GO:0005634">
    <property type="term" value="C:nucleus"/>
    <property type="evidence" value="ECO:0007669"/>
    <property type="project" value="UniProtKB-SubCell"/>
</dbReference>
<comment type="caution">
    <text evidence="9">The sequence shown here is derived from an EMBL/GenBank/DDBJ whole genome shotgun (WGS) entry which is preliminary data.</text>
</comment>
<dbReference type="Pfam" id="PF13359">
    <property type="entry name" value="DDE_Tnp_4"/>
    <property type="match status" value="1"/>
</dbReference>
<evidence type="ECO:0000256" key="6">
    <source>
        <dbReference type="ARBA" id="ARBA00022801"/>
    </source>
</evidence>